<proteinExistence type="predicted"/>
<evidence type="ECO:0000313" key="4">
    <source>
        <dbReference type="Proteomes" id="UP000237105"/>
    </source>
</evidence>
<comment type="caution">
    <text evidence="3">The sequence shown here is derived from an EMBL/GenBank/DDBJ whole genome shotgun (WGS) entry which is preliminary data.</text>
</comment>
<reference evidence="4" key="1">
    <citation type="submission" date="2016-06" db="EMBL/GenBank/DDBJ databases">
        <title>Parallel loss of symbiosis genes in relatives of nitrogen-fixing non-legume Parasponia.</title>
        <authorList>
            <person name="Van Velzen R."/>
            <person name="Holmer R."/>
            <person name="Bu F."/>
            <person name="Rutten L."/>
            <person name="Van Zeijl A."/>
            <person name="Liu W."/>
            <person name="Santuari L."/>
            <person name="Cao Q."/>
            <person name="Sharma T."/>
            <person name="Shen D."/>
            <person name="Roswanjaya Y."/>
            <person name="Wardhani T."/>
            <person name="Kalhor M.S."/>
            <person name="Jansen J."/>
            <person name="Van den Hoogen J."/>
            <person name="Gungor B."/>
            <person name="Hartog M."/>
            <person name="Hontelez J."/>
            <person name="Verver J."/>
            <person name="Yang W.-C."/>
            <person name="Schijlen E."/>
            <person name="Repin R."/>
            <person name="Schilthuizen M."/>
            <person name="Schranz E."/>
            <person name="Heidstra R."/>
            <person name="Miyata K."/>
            <person name="Fedorova E."/>
            <person name="Kohlen W."/>
            <person name="Bisseling T."/>
            <person name="Smit S."/>
            <person name="Geurts R."/>
        </authorList>
    </citation>
    <scope>NUCLEOTIDE SEQUENCE [LARGE SCALE GENOMIC DNA]</scope>
    <source>
        <strain evidence="4">cv. WU1-14</strain>
    </source>
</reference>
<dbReference type="EMBL" id="JXTB01000121">
    <property type="protein sequence ID" value="PON61467.1"/>
    <property type="molecule type" value="Genomic_DNA"/>
</dbReference>
<dbReference type="OrthoDB" id="1721574at2759"/>
<feature type="domain" description="Tf2-1-like SH3-like" evidence="2">
    <location>
        <begin position="70"/>
        <end position="131"/>
    </location>
</feature>
<organism evidence="3 4">
    <name type="scientific">Parasponia andersonii</name>
    <name type="common">Sponia andersonii</name>
    <dbReference type="NCBI Taxonomy" id="3476"/>
    <lineage>
        <taxon>Eukaryota</taxon>
        <taxon>Viridiplantae</taxon>
        <taxon>Streptophyta</taxon>
        <taxon>Embryophyta</taxon>
        <taxon>Tracheophyta</taxon>
        <taxon>Spermatophyta</taxon>
        <taxon>Magnoliopsida</taxon>
        <taxon>eudicotyledons</taxon>
        <taxon>Gunneridae</taxon>
        <taxon>Pentapetalae</taxon>
        <taxon>rosids</taxon>
        <taxon>fabids</taxon>
        <taxon>Rosales</taxon>
        <taxon>Cannabaceae</taxon>
        <taxon>Parasponia</taxon>
    </lineage>
</organism>
<dbReference type="Pfam" id="PF24626">
    <property type="entry name" value="SH3_Tf2-1"/>
    <property type="match status" value="1"/>
</dbReference>
<dbReference type="AlphaFoldDB" id="A0A2P5CK92"/>
<dbReference type="InterPro" id="IPR056924">
    <property type="entry name" value="SH3_Tf2-1"/>
</dbReference>
<gene>
    <name evidence="3" type="ORF">PanWU01x14_145870</name>
</gene>
<name>A0A2P5CK92_PARAD</name>
<evidence type="ECO:0000313" key="3">
    <source>
        <dbReference type="EMBL" id="PON61467.1"/>
    </source>
</evidence>
<sequence length="149" mass="16918">MTPFSIVYTKTPNHTVDLLILPISKSRVAENLADRITKTLVEVKTKLEEANAKYKLDADKHRRSKNFNVGDLVMVHLRKERFPLGTYNKLRSKKFGPYRIKREIGDNAYVLELPADLHISPTSNITDLYEYFPPDDAPVIIDNSGASSS</sequence>
<protein>
    <recommendedName>
        <fullName evidence="2">Tf2-1-like SH3-like domain-containing protein</fullName>
    </recommendedName>
</protein>
<keyword evidence="4" id="KW-1185">Reference proteome</keyword>
<evidence type="ECO:0000256" key="1">
    <source>
        <dbReference type="SAM" id="Coils"/>
    </source>
</evidence>
<feature type="coiled-coil region" evidence="1">
    <location>
        <begin position="33"/>
        <end position="64"/>
    </location>
</feature>
<dbReference type="PANTHER" id="PTHR35046:SF26">
    <property type="entry name" value="RNA-DIRECTED DNA POLYMERASE"/>
    <property type="match status" value="1"/>
</dbReference>
<dbReference type="Proteomes" id="UP000237105">
    <property type="component" value="Unassembled WGS sequence"/>
</dbReference>
<keyword evidence="1" id="KW-0175">Coiled coil</keyword>
<dbReference type="PANTHER" id="PTHR35046">
    <property type="entry name" value="ZINC KNUCKLE (CCHC-TYPE) FAMILY PROTEIN"/>
    <property type="match status" value="1"/>
</dbReference>
<evidence type="ECO:0000259" key="2">
    <source>
        <dbReference type="Pfam" id="PF24626"/>
    </source>
</evidence>
<accession>A0A2P5CK92</accession>